<sequence>MSPGRRVSCVLCQRSEETKVTGALSSQDRITAHQNCLLYSSGLFCRYSPEFDDLFGFSVEDVIKEVRRGNKLNCYRCKKKGATAGCEVSRCKRSFHYPCAVQAGAEIIEDPDNGKYGLFCLKHHPERSQISGAVNGSGGLSDHNGAGPSKVHCLTCEKKEGKISLDSLSNNIIKLYCDKHAPSSHKRGTYGDSAAARPSGCNSDSNSSSCSTSKRELSLNQKQESHSKSKTIARRISYSSNSDENETAREIGIFAPLESDIDETPNSSFENQFMTLQQLMRKNTDTLKDSASGSQPKDGNQGGAKDDDEITIDSDAESVSLLPMDSCKEASAGPALSPTVCLVKTPVQAKKRKHEESSPKDNPVHSPDQHVGEPSRLPPSPRPKANSDPGSAVMPAPPETICASLISSSPSPVGPRSGPKLSVDSPSFWKSCNMAGCTQAIFTDFVNEMNDLANKIQSDQASREDYDLALRVMMASGKLAGLVAKQQKALRQKQIELTQAEAAIGEVMSALRQ</sequence>
<proteinExistence type="predicted"/>
<dbReference type="PANTHER" id="PTHR12420">
    <property type="entry name" value="PHD FINGER PROTEIN"/>
    <property type="match status" value="1"/>
</dbReference>
<dbReference type="GeneID" id="115062025"/>
<feature type="compositionally biased region" description="Polar residues" evidence="6">
    <location>
        <begin position="289"/>
        <end position="298"/>
    </location>
</feature>
<comment type="subcellular location">
    <subcellularLocation>
        <location evidence="1">Nucleus</location>
    </subcellularLocation>
</comment>
<dbReference type="InterPro" id="IPR034732">
    <property type="entry name" value="EPHD"/>
</dbReference>
<dbReference type="InterPro" id="IPR051188">
    <property type="entry name" value="PHD-type_Zinc_Finger"/>
</dbReference>
<keyword evidence="4" id="KW-0862">Zinc</keyword>
<feature type="compositionally biased region" description="Low complexity" evidence="6">
    <location>
        <begin position="199"/>
        <end position="212"/>
    </location>
</feature>
<feature type="region of interest" description="Disordered" evidence="6">
    <location>
        <begin position="285"/>
        <end position="311"/>
    </location>
</feature>
<dbReference type="GO" id="GO:0008270">
    <property type="term" value="F:zinc ion binding"/>
    <property type="evidence" value="ECO:0007669"/>
    <property type="project" value="UniProtKB-KW"/>
</dbReference>
<dbReference type="AlphaFoldDB" id="A0A665UXF6"/>
<dbReference type="Ensembl" id="ENSENLT00000025189.1">
    <property type="protein sequence ID" value="ENSENLP00000024393.1"/>
    <property type="gene ID" value="ENSENLG00000011046.1"/>
</dbReference>
<reference evidence="8" key="1">
    <citation type="submission" date="2021-04" db="EMBL/GenBank/DDBJ databases">
        <authorList>
            <consortium name="Wellcome Sanger Institute Data Sharing"/>
        </authorList>
    </citation>
    <scope>NUCLEOTIDE SEQUENCE [LARGE SCALE GENOMIC DNA]</scope>
</reference>
<evidence type="ECO:0000256" key="3">
    <source>
        <dbReference type="ARBA" id="ARBA00022771"/>
    </source>
</evidence>
<feature type="region of interest" description="Disordered" evidence="6">
    <location>
        <begin position="183"/>
        <end position="247"/>
    </location>
</feature>
<accession>A0A665UXF6</accession>
<dbReference type="InParanoid" id="A0A665UXF6"/>
<feature type="region of interest" description="Disordered" evidence="6">
    <location>
        <begin position="347"/>
        <end position="397"/>
    </location>
</feature>
<dbReference type="CTD" id="51131"/>
<reference evidence="8" key="2">
    <citation type="submission" date="2025-08" db="UniProtKB">
        <authorList>
            <consortium name="Ensembl"/>
        </authorList>
    </citation>
    <scope>IDENTIFICATION</scope>
</reference>
<dbReference type="PANTHER" id="PTHR12420:SF4">
    <property type="entry name" value="PHD FINGER PROTEIN 11"/>
    <property type="match status" value="1"/>
</dbReference>
<evidence type="ECO:0000256" key="4">
    <source>
        <dbReference type="ARBA" id="ARBA00022833"/>
    </source>
</evidence>
<dbReference type="PROSITE" id="PS51805">
    <property type="entry name" value="EPHD"/>
    <property type="match status" value="1"/>
</dbReference>
<keyword evidence="2" id="KW-0479">Metal-binding</keyword>
<feature type="compositionally biased region" description="Basic and acidic residues" evidence="6">
    <location>
        <begin position="354"/>
        <end position="373"/>
    </location>
</feature>
<keyword evidence="5" id="KW-0539">Nucleus</keyword>
<keyword evidence="9" id="KW-1185">Reference proteome</keyword>
<gene>
    <name evidence="8" type="primary">phf11</name>
</gene>
<evidence type="ECO:0000256" key="5">
    <source>
        <dbReference type="ARBA" id="ARBA00023242"/>
    </source>
</evidence>
<dbReference type="InterPro" id="IPR001965">
    <property type="entry name" value="Znf_PHD"/>
</dbReference>
<evidence type="ECO:0000256" key="6">
    <source>
        <dbReference type="SAM" id="MobiDB-lite"/>
    </source>
</evidence>
<dbReference type="GO" id="GO:0005634">
    <property type="term" value="C:nucleus"/>
    <property type="evidence" value="ECO:0007669"/>
    <property type="project" value="UniProtKB-SubCell"/>
</dbReference>
<dbReference type="Proteomes" id="UP000472264">
    <property type="component" value="Chromosome 21"/>
</dbReference>
<evidence type="ECO:0000313" key="8">
    <source>
        <dbReference type="Ensembl" id="ENSENLP00000024393.1"/>
    </source>
</evidence>
<dbReference type="Gene3D" id="3.30.40.10">
    <property type="entry name" value="Zinc/RING finger domain, C3HC4 (zinc finger)"/>
    <property type="match status" value="1"/>
</dbReference>
<dbReference type="SMART" id="SM00249">
    <property type="entry name" value="PHD"/>
    <property type="match status" value="1"/>
</dbReference>
<feature type="domain" description="PHD-type" evidence="7">
    <location>
        <begin position="6"/>
        <end position="124"/>
    </location>
</feature>
<evidence type="ECO:0000259" key="7">
    <source>
        <dbReference type="PROSITE" id="PS51805"/>
    </source>
</evidence>
<dbReference type="InterPro" id="IPR013083">
    <property type="entry name" value="Znf_RING/FYVE/PHD"/>
</dbReference>
<evidence type="ECO:0000256" key="2">
    <source>
        <dbReference type="ARBA" id="ARBA00022723"/>
    </source>
</evidence>
<dbReference type="RefSeq" id="XP_029386493.1">
    <property type="nucleotide sequence ID" value="XM_029530633.1"/>
</dbReference>
<feature type="compositionally biased region" description="Low complexity" evidence="6">
    <location>
        <begin position="407"/>
        <end position="419"/>
    </location>
</feature>
<evidence type="ECO:0000313" key="9">
    <source>
        <dbReference type="Proteomes" id="UP000472264"/>
    </source>
</evidence>
<name>A0A665UXF6_ECHNA</name>
<reference evidence="8" key="3">
    <citation type="submission" date="2025-09" db="UniProtKB">
        <authorList>
            <consortium name="Ensembl"/>
        </authorList>
    </citation>
    <scope>IDENTIFICATION</scope>
</reference>
<protein>
    <recommendedName>
        <fullName evidence="7">PHD-type domain-containing protein</fullName>
    </recommendedName>
</protein>
<dbReference type="Pfam" id="PF13771">
    <property type="entry name" value="zf-HC5HC2H"/>
    <property type="match status" value="1"/>
</dbReference>
<feature type="region of interest" description="Disordered" evidence="6">
    <location>
        <begin position="402"/>
        <end position="421"/>
    </location>
</feature>
<feature type="compositionally biased region" description="Basic and acidic residues" evidence="6">
    <location>
        <begin position="213"/>
        <end position="227"/>
    </location>
</feature>
<keyword evidence="3" id="KW-0863">Zinc-finger</keyword>
<dbReference type="OrthoDB" id="512616at2759"/>
<evidence type="ECO:0000256" key="1">
    <source>
        <dbReference type="ARBA" id="ARBA00004123"/>
    </source>
</evidence>
<organism evidence="8 9">
    <name type="scientific">Echeneis naucrates</name>
    <name type="common">Live sharksucker</name>
    <dbReference type="NCBI Taxonomy" id="173247"/>
    <lineage>
        <taxon>Eukaryota</taxon>
        <taxon>Metazoa</taxon>
        <taxon>Chordata</taxon>
        <taxon>Craniata</taxon>
        <taxon>Vertebrata</taxon>
        <taxon>Euteleostomi</taxon>
        <taxon>Actinopterygii</taxon>
        <taxon>Neopterygii</taxon>
        <taxon>Teleostei</taxon>
        <taxon>Neoteleostei</taxon>
        <taxon>Acanthomorphata</taxon>
        <taxon>Carangaria</taxon>
        <taxon>Carangiformes</taxon>
        <taxon>Echeneidae</taxon>
        <taxon>Echeneis</taxon>
    </lineage>
</organism>
<dbReference type="OMA" id="TCERKEG"/>